<protein>
    <recommendedName>
        <fullName evidence="4">DUF1275 domain-containing protein</fullName>
    </recommendedName>
</protein>
<comment type="caution">
    <text evidence="2">The sequence shown here is derived from an EMBL/GenBank/DDBJ whole genome shotgun (WGS) entry which is preliminary data.</text>
</comment>
<proteinExistence type="predicted"/>
<dbReference type="InterPro" id="IPR010699">
    <property type="entry name" value="DUF1275"/>
</dbReference>
<gene>
    <name evidence="2" type="ORF">C5L23_001189</name>
</gene>
<dbReference type="STRING" id="907931.GCA_000165675_01147"/>
<organism evidence="2 3">
    <name type="scientific">Leuconostoc fallax</name>
    <dbReference type="NCBI Taxonomy" id="1251"/>
    <lineage>
        <taxon>Bacteria</taxon>
        <taxon>Bacillati</taxon>
        <taxon>Bacillota</taxon>
        <taxon>Bacilli</taxon>
        <taxon>Lactobacillales</taxon>
        <taxon>Lactobacillaceae</taxon>
        <taxon>Leuconostoc</taxon>
    </lineage>
</organism>
<accession>A0A4R5N9X8</accession>
<evidence type="ECO:0008006" key="4">
    <source>
        <dbReference type="Google" id="ProtNLM"/>
    </source>
</evidence>
<evidence type="ECO:0000256" key="1">
    <source>
        <dbReference type="SAM" id="Phobius"/>
    </source>
</evidence>
<evidence type="ECO:0000313" key="2">
    <source>
        <dbReference type="EMBL" id="TDG69058.1"/>
    </source>
</evidence>
<keyword evidence="1" id="KW-0472">Membrane</keyword>
<name>A0A4R5N9X8_9LACO</name>
<feature type="transmembrane region" description="Helical" evidence="1">
    <location>
        <begin position="62"/>
        <end position="83"/>
    </location>
</feature>
<dbReference type="Proteomes" id="UP000295681">
    <property type="component" value="Unassembled WGS sequence"/>
</dbReference>
<dbReference type="Pfam" id="PF06912">
    <property type="entry name" value="DUF1275"/>
    <property type="match status" value="1"/>
</dbReference>
<dbReference type="PANTHER" id="PTHR37314:SF4">
    <property type="entry name" value="UPF0700 TRANSMEMBRANE PROTEIN YOAK"/>
    <property type="match status" value="1"/>
</dbReference>
<feature type="transmembrane region" description="Helical" evidence="1">
    <location>
        <begin position="173"/>
        <end position="191"/>
    </location>
</feature>
<keyword evidence="1" id="KW-0812">Transmembrane</keyword>
<sequence>MSKIHPIHEKFSIALLVAMNSGFVDAYTFQYQDQRFASLQSGNVIQAAVNFSQGNMHDAVTFVWPIICFALGVSFNTIITHFFPAKRLSIAQHSVLCQLIGITLISLLGSHLSETFFITMTSFIMAIQADTFTKMRGLPYGSVMATGNIRNIGKHAADYLLNHTQESFDKARLFFSVVMAFLIGALLSGFLSQILDSLSLLGSSLILLIIYLSLFDNKSIHAFMP</sequence>
<feature type="transmembrane region" description="Helical" evidence="1">
    <location>
        <begin position="115"/>
        <end position="132"/>
    </location>
</feature>
<dbReference type="PANTHER" id="PTHR37314">
    <property type="entry name" value="SLR0142 PROTEIN"/>
    <property type="match status" value="1"/>
</dbReference>
<dbReference type="RefSeq" id="WP_010007496.1">
    <property type="nucleotide sequence ID" value="NZ_JAGYGP010000004.1"/>
</dbReference>
<dbReference type="EMBL" id="PUFI01000007">
    <property type="protein sequence ID" value="TDG69058.1"/>
    <property type="molecule type" value="Genomic_DNA"/>
</dbReference>
<reference evidence="2 3" key="1">
    <citation type="journal article" date="2019" name="Appl. Microbiol. Biotechnol.">
        <title>Uncovering carbohydrate metabolism through a genotype-phenotype association study of 56 lactic acid bacteria genomes.</title>
        <authorList>
            <person name="Buron-Moles G."/>
            <person name="Chailyan A."/>
            <person name="Dolejs I."/>
            <person name="Forster J."/>
            <person name="Miks M.H."/>
        </authorList>
    </citation>
    <scope>NUCLEOTIDE SEQUENCE [LARGE SCALE GENOMIC DNA]</scope>
    <source>
        <strain evidence="2 3">ATCC 700006</strain>
    </source>
</reference>
<keyword evidence="1" id="KW-1133">Transmembrane helix</keyword>
<dbReference type="AlphaFoldDB" id="A0A4R5N9X8"/>
<keyword evidence="3" id="KW-1185">Reference proteome</keyword>
<evidence type="ECO:0000313" key="3">
    <source>
        <dbReference type="Proteomes" id="UP000295681"/>
    </source>
</evidence>
<feature type="transmembrane region" description="Helical" evidence="1">
    <location>
        <begin position="197"/>
        <end position="215"/>
    </location>
</feature>